<reference evidence="1 2" key="1">
    <citation type="submission" date="2019-04" db="EMBL/GenBank/DDBJ databases">
        <title>Flavobacterium sp. nov. isolated from construction timber.</title>
        <authorList>
            <person name="Lin S.-Y."/>
            <person name="Chang C.-T."/>
            <person name="Young C.-C."/>
        </authorList>
    </citation>
    <scope>NUCLEOTIDE SEQUENCE [LARGE SCALE GENOMIC DNA]</scope>
    <source>
        <strain evidence="1 2">CC-CTC003</strain>
    </source>
</reference>
<comment type="caution">
    <text evidence="1">The sequence shown here is derived from an EMBL/GenBank/DDBJ whole genome shotgun (WGS) entry which is preliminary data.</text>
</comment>
<accession>A0A4S3ZS56</accession>
<dbReference type="OrthoDB" id="982601at2"/>
<proteinExistence type="predicted"/>
<evidence type="ECO:0000313" key="2">
    <source>
        <dbReference type="Proteomes" id="UP000307507"/>
    </source>
</evidence>
<organism evidence="1 2">
    <name type="scientific">Flavobacterium supellecticarium</name>
    <dbReference type="NCBI Taxonomy" id="2565924"/>
    <lineage>
        <taxon>Bacteria</taxon>
        <taxon>Pseudomonadati</taxon>
        <taxon>Bacteroidota</taxon>
        <taxon>Flavobacteriia</taxon>
        <taxon>Flavobacteriales</taxon>
        <taxon>Flavobacteriaceae</taxon>
        <taxon>Flavobacterium</taxon>
    </lineage>
</organism>
<gene>
    <name evidence="1" type="ORF">E6C50_14445</name>
</gene>
<dbReference type="EMBL" id="SSNZ01000008">
    <property type="protein sequence ID" value="THF48480.1"/>
    <property type="molecule type" value="Genomic_DNA"/>
</dbReference>
<dbReference type="AlphaFoldDB" id="A0A4S3ZS56"/>
<dbReference type="RefSeq" id="WP_136403942.1">
    <property type="nucleotide sequence ID" value="NZ_SSNZ01000008.1"/>
</dbReference>
<sequence length="156" mass="18297">MAIWQYTFQVLPKESVNTLAEDFSFNYTDEGFDDELFWENYPLKKGFFNKINSILEKTKSWSNDIDLYGNQESNCFEVLSDNEGNVLSVSFRLDFTSNYESILRHILEFCSLNGLVILDEGLNIVPLNHGQVLSVIRNSQQMKRYKELSEEDENYY</sequence>
<protein>
    <submittedName>
        <fullName evidence="1">Uncharacterized protein</fullName>
    </submittedName>
</protein>
<evidence type="ECO:0000313" key="1">
    <source>
        <dbReference type="EMBL" id="THF48480.1"/>
    </source>
</evidence>
<name>A0A4S3ZS56_9FLAO</name>
<keyword evidence="2" id="KW-1185">Reference proteome</keyword>
<dbReference type="Proteomes" id="UP000307507">
    <property type="component" value="Unassembled WGS sequence"/>
</dbReference>